<evidence type="ECO:0000256" key="3">
    <source>
        <dbReference type="ARBA" id="ARBA00023326"/>
    </source>
</evidence>
<dbReference type="PROSITE" id="PS51318">
    <property type="entry name" value="TAT"/>
    <property type="match status" value="1"/>
</dbReference>
<dbReference type="HOGENOM" id="CLU_014075_0_0_11"/>
<accession>D3F4Y5</accession>
<evidence type="ECO:0000256" key="1">
    <source>
        <dbReference type="ARBA" id="ARBA00022737"/>
    </source>
</evidence>
<dbReference type="InterPro" id="IPR012334">
    <property type="entry name" value="Pectin_lyas_fold"/>
</dbReference>
<dbReference type="SUPFAM" id="SSF51126">
    <property type="entry name" value="Pectin lyase-like"/>
    <property type="match status" value="1"/>
</dbReference>
<dbReference type="InterPro" id="IPR013783">
    <property type="entry name" value="Ig-like_fold"/>
</dbReference>
<dbReference type="RefSeq" id="WP_012931616.1">
    <property type="nucleotide sequence ID" value="NC_013739.1"/>
</dbReference>
<dbReference type="AlphaFoldDB" id="D3F4Y5"/>
<dbReference type="SMART" id="SM00089">
    <property type="entry name" value="PKD"/>
    <property type="match status" value="1"/>
</dbReference>
<dbReference type="Pfam" id="PF18911">
    <property type="entry name" value="PKD_4"/>
    <property type="match status" value="1"/>
</dbReference>
<feature type="compositionally biased region" description="Low complexity" evidence="4">
    <location>
        <begin position="773"/>
        <end position="786"/>
    </location>
</feature>
<feature type="compositionally biased region" description="Low complexity" evidence="4">
    <location>
        <begin position="822"/>
        <end position="835"/>
    </location>
</feature>
<dbReference type="InterPro" id="IPR006311">
    <property type="entry name" value="TAT_signal"/>
</dbReference>
<feature type="signal peptide" evidence="5">
    <location>
        <begin position="1"/>
        <end position="31"/>
    </location>
</feature>
<dbReference type="GO" id="GO:0000272">
    <property type="term" value="P:polysaccharide catabolic process"/>
    <property type="evidence" value="ECO:0007669"/>
    <property type="project" value="UniProtKB-KW"/>
</dbReference>
<dbReference type="Pfam" id="PF01391">
    <property type="entry name" value="Collagen"/>
    <property type="match status" value="1"/>
</dbReference>
<dbReference type="CDD" id="cd00146">
    <property type="entry name" value="PKD"/>
    <property type="match status" value="1"/>
</dbReference>
<reference evidence="8" key="2">
    <citation type="submission" date="2010-01" db="EMBL/GenBank/DDBJ databases">
        <title>The complete genome of Conexibacter woesei DSM 14684.</title>
        <authorList>
            <consortium name="US DOE Joint Genome Institute (JGI-PGF)"/>
            <person name="Lucas S."/>
            <person name="Copeland A."/>
            <person name="Lapidus A."/>
            <person name="Glavina del Rio T."/>
            <person name="Dalin E."/>
            <person name="Tice H."/>
            <person name="Bruce D."/>
            <person name="Goodwin L."/>
            <person name="Pitluck S."/>
            <person name="Kyrpides N."/>
            <person name="Mavromatis K."/>
            <person name="Ivanova N."/>
            <person name="Mikhailova N."/>
            <person name="Chertkov O."/>
            <person name="Brettin T."/>
            <person name="Detter J.C."/>
            <person name="Han C."/>
            <person name="Larimer F."/>
            <person name="Land M."/>
            <person name="Hauser L."/>
            <person name="Markowitz V."/>
            <person name="Cheng J.-F."/>
            <person name="Hugenholtz P."/>
            <person name="Woyke T."/>
            <person name="Wu D."/>
            <person name="Pukall R."/>
            <person name="Steenblock K."/>
            <person name="Schneider S."/>
            <person name="Klenk H.-P."/>
            <person name="Eisen J.A."/>
        </authorList>
    </citation>
    <scope>NUCLEOTIDE SEQUENCE [LARGE SCALE GENOMIC DNA]</scope>
    <source>
        <strain evidence="8">DSM 14684 / CIP 108061 / JCM 11494 / NBRC 100937 / ID131577</strain>
    </source>
</reference>
<dbReference type="KEGG" id="cwo:Cwoe_0127"/>
<dbReference type="eggNOG" id="COG3291">
    <property type="taxonomic scope" value="Bacteria"/>
</dbReference>
<feature type="domain" description="PKD" evidence="6">
    <location>
        <begin position="712"/>
        <end position="771"/>
    </location>
</feature>
<dbReference type="InterPro" id="IPR035986">
    <property type="entry name" value="PKD_dom_sf"/>
</dbReference>
<evidence type="ECO:0000256" key="5">
    <source>
        <dbReference type="SAM" id="SignalP"/>
    </source>
</evidence>
<dbReference type="SUPFAM" id="SSF49299">
    <property type="entry name" value="PKD domain"/>
    <property type="match status" value="1"/>
</dbReference>
<keyword evidence="1" id="KW-0677">Repeat</keyword>
<evidence type="ECO:0000256" key="4">
    <source>
        <dbReference type="SAM" id="MobiDB-lite"/>
    </source>
</evidence>
<dbReference type="PROSITE" id="PS50093">
    <property type="entry name" value="PKD"/>
    <property type="match status" value="1"/>
</dbReference>
<dbReference type="OrthoDB" id="3196343at2"/>
<keyword evidence="8" id="KW-1185">Reference proteome</keyword>
<dbReference type="InterPro" id="IPR022409">
    <property type="entry name" value="PKD/Chitinase_dom"/>
</dbReference>
<name>D3F4Y5_CONWI</name>
<dbReference type="Proteomes" id="UP000008229">
    <property type="component" value="Chromosome"/>
</dbReference>
<proteinExistence type="predicted"/>
<dbReference type="STRING" id="469383.Cwoe_0127"/>
<sequence precursor="true">MSLWSTARRAVPTALVAAAAVGAVASAPAAAAPGDPSADVTAAPYNAAGDDTTNDRAAIQQAIDDIGARGGGEVIVPAGRTFLTGSLKLRSGVTLRLDGTLRQSQDVAHYAKAPIPGLDMPTDIPWHRAYFHNDPLIGAIGVHDVAIVGSGKLQMTVQADHTRRIDIIPVGFFEAQRFTLRGITIREARTTIITMLHSSDGLVANNDVATSPDLGADGIVVSGSQRVRVLHNRVRTSDDNFVLETKHLDPRDQDSWWSSATSTPLKDIELAYNDAENFGARYSIAFLPWASTPADKRDAAISDIWIHDNRLVSRNDTWVYCDCDNPFNPERRPFIQPTRRGEQAPMTRIVMERNTYDGRMWPFYSWVPPVFTDSRFEIARANAPALMNGDFERTAAVWWSPEGNAGATDDPAEVPEAAEAAFARRGGSFAAYLETRRNQRAALYQGISLKNAATLQMPRLGLGNRAVYTFEANVVTSGHAFALVARDTCANRELARRLVAPRSFRRERLLIPVETNCDLVRVGIERTAANGAWALLDDAELHMPVIDSEDPRWVLRGMWMRDWSGWDVGETDHHAGDDGGSAALTYTGGQAKLISARKPWGGIVEMSVDGAARGDVDLYGSQQIGGLEVFDTGTLSSGRHTLRLTITGRKNAASENDYGIFDAIVVPEWVNPAAPAAHLEELRPDLGAVVVPGRALVGHPVYVEAPAYAPRGGGVTVGWRLGDGTTTSGSKANHVYDAPGTYTVTVEARDTHGETTTATRTIVVRAGPSGLAGLDGAAGADGTDGAPGERGADGPAGPAGAAGATGATGPAGATGAGGPTGARGAAGPKGDAGDPANVSVSCTLVKRRTAVRCTVAATRARARGAARVSGTFRTAGTTARAAGSGRVAVTLRPAQRPTKSARVAVRLRVDGIAKDLVVPLGTTRSVALPRR</sequence>
<feature type="chain" id="PRO_5003043492" evidence="5">
    <location>
        <begin position="32"/>
        <end position="931"/>
    </location>
</feature>
<dbReference type="PANTHER" id="PTHR31736">
    <property type="match status" value="1"/>
</dbReference>
<dbReference type="Gene3D" id="2.60.120.260">
    <property type="entry name" value="Galactose-binding domain-like"/>
    <property type="match status" value="1"/>
</dbReference>
<dbReference type="eggNOG" id="COG5434">
    <property type="taxonomic scope" value="Bacteria"/>
</dbReference>
<keyword evidence="5" id="KW-0732">Signal</keyword>
<keyword evidence="2" id="KW-0119">Carbohydrate metabolism</keyword>
<keyword evidence="3" id="KW-0624">Polysaccharide degradation</keyword>
<evidence type="ECO:0000313" key="7">
    <source>
        <dbReference type="EMBL" id="ADB48563.1"/>
    </source>
</evidence>
<reference evidence="7 8" key="1">
    <citation type="journal article" date="2010" name="Stand. Genomic Sci.">
        <title>Complete genome sequence of Conexibacter woesei type strain (ID131577).</title>
        <authorList>
            <person name="Pukall R."/>
            <person name="Lapidus A."/>
            <person name="Glavina Del Rio T."/>
            <person name="Copeland A."/>
            <person name="Tice H."/>
            <person name="Cheng J.-F."/>
            <person name="Lucas S."/>
            <person name="Chen F."/>
            <person name="Nolan M."/>
            <person name="Bruce D."/>
            <person name="Goodwin L."/>
            <person name="Pitluck S."/>
            <person name="Mavromatis K."/>
            <person name="Ivanova N."/>
            <person name="Ovchinnikova G."/>
            <person name="Pati A."/>
            <person name="Chen A."/>
            <person name="Palaniappan K."/>
            <person name="Land M."/>
            <person name="Hauser L."/>
            <person name="Chang Y.-J."/>
            <person name="Jeffries C.D."/>
            <person name="Chain P."/>
            <person name="Meincke L."/>
            <person name="Sims D."/>
            <person name="Brettin T."/>
            <person name="Detter J.C."/>
            <person name="Rohde M."/>
            <person name="Goeker M."/>
            <person name="Bristow J."/>
            <person name="Eisen J.A."/>
            <person name="Markowitz V."/>
            <person name="Kyrpides N.C."/>
            <person name="Klenk H.-P."/>
            <person name="Hugenholtz P."/>
        </authorList>
    </citation>
    <scope>NUCLEOTIDE SEQUENCE [LARGE SCALE GENOMIC DNA]</scope>
    <source>
        <strain evidence="8">DSM 14684 / CIP 108061 / JCM 11494 / NBRC 100937 / ID131577</strain>
    </source>
</reference>
<dbReference type="PANTHER" id="PTHR31736:SF9">
    <property type="entry name" value="ENDO-XYLOGALACTURONAN HYDROLASE A-RELATED"/>
    <property type="match status" value="1"/>
</dbReference>
<dbReference type="InterPro" id="IPR008160">
    <property type="entry name" value="Collagen"/>
</dbReference>
<gene>
    <name evidence="7" type="ordered locus">Cwoe_0127</name>
</gene>
<evidence type="ECO:0000313" key="8">
    <source>
        <dbReference type="Proteomes" id="UP000008229"/>
    </source>
</evidence>
<feature type="region of interest" description="Disordered" evidence="4">
    <location>
        <begin position="773"/>
        <end position="835"/>
    </location>
</feature>
<evidence type="ECO:0000259" key="6">
    <source>
        <dbReference type="PROSITE" id="PS50093"/>
    </source>
</evidence>
<feature type="compositionally biased region" description="Gly residues" evidence="4">
    <location>
        <begin position="812"/>
        <end position="821"/>
    </location>
</feature>
<dbReference type="EMBL" id="CP001854">
    <property type="protein sequence ID" value="ADB48563.1"/>
    <property type="molecule type" value="Genomic_DNA"/>
</dbReference>
<dbReference type="InterPro" id="IPR011050">
    <property type="entry name" value="Pectin_lyase_fold/virulence"/>
</dbReference>
<protein>
    <submittedName>
        <fullName evidence="7">PKD domain containing protein</fullName>
    </submittedName>
</protein>
<evidence type="ECO:0000256" key="2">
    <source>
        <dbReference type="ARBA" id="ARBA00023277"/>
    </source>
</evidence>
<organism evidence="7 8">
    <name type="scientific">Conexibacter woesei (strain DSM 14684 / CCUG 47730 / CIP 108061 / JCM 11494 / NBRC 100937 / ID131577)</name>
    <dbReference type="NCBI Taxonomy" id="469383"/>
    <lineage>
        <taxon>Bacteria</taxon>
        <taxon>Bacillati</taxon>
        <taxon>Actinomycetota</taxon>
        <taxon>Thermoleophilia</taxon>
        <taxon>Solirubrobacterales</taxon>
        <taxon>Conexibacteraceae</taxon>
        <taxon>Conexibacter</taxon>
    </lineage>
</organism>
<dbReference type="Gene3D" id="2.160.20.10">
    <property type="entry name" value="Single-stranded right-handed beta-helix, Pectin lyase-like"/>
    <property type="match status" value="1"/>
</dbReference>
<dbReference type="InterPro" id="IPR000601">
    <property type="entry name" value="PKD_dom"/>
</dbReference>
<feature type="compositionally biased region" description="Low complexity" evidence="4">
    <location>
        <begin position="793"/>
        <end position="811"/>
    </location>
</feature>
<dbReference type="Gene3D" id="2.60.40.10">
    <property type="entry name" value="Immunoglobulins"/>
    <property type="match status" value="1"/>
</dbReference>